<name>A0A917B2Y7_9MICO</name>
<keyword evidence="2" id="KW-1185">Reference proteome</keyword>
<reference evidence="1 2" key="1">
    <citation type="journal article" date="2014" name="Int. J. Syst. Evol. Microbiol.">
        <title>Complete genome sequence of Corynebacterium casei LMG S-19264T (=DSM 44701T), isolated from a smear-ripened cheese.</title>
        <authorList>
            <consortium name="US DOE Joint Genome Institute (JGI-PGF)"/>
            <person name="Walter F."/>
            <person name="Albersmeier A."/>
            <person name="Kalinowski J."/>
            <person name="Ruckert C."/>
        </authorList>
    </citation>
    <scope>NUCLEOTIDE SEQUENCE [LARGE SCALE GENOMIC DNA]</scope>
    <source>
        <strain evidence="1 2">CGMCC 1.12976</strain>
    </source>
</reference>
<dbReference type="RefSeq" id="WP_188675197.1">
    <property type="nucleotide sequence ID" value="NZ_BMGP01000002.1"/>
</dbReference>
<accession>A0A917B2Y7</accession>
<evidence type="ECO:0000313" key="2">
    <source>
        <dbReference type="Proteomes" id="UP000598775"/>
    </source>
</evidence>
<comment type="caution">
    <text evidence="1">The sequence shown here is derived from an EMBL/GenBank/DDBJ whole genome shotgun (WGS) entry which is preliminary data.</text>
</comment>
<dbReference type="Proteomes" id="UP000598775">
    <property type="component" value="Unassembled WGS sequence"/>
</dbReference>
<organism evidence="1 2">
    <name type="scientific">Subtercola lobariae</name>
    <dbReference type="NCBI Taxonomy" id="1588641"/>
    <lineage>
        <taxon>Bacteria</taxon>
        <taxon>Bacillati</taxon>
        <taxon>Actinomycetota</taxon>
        <taxon>Actinomycetes</taxon>
        <taxon>Micrococcales</taxon>
        <taxon>Microbacteriaceae</taxon>
        <taxon>Subtercola</taxon>
    </lineage>
</organism>
<dbReference type="EMBL" id="BMGP01000002">
    <property type="protein sequence ID" value="GGF19711.1"/>
    <property type="molecule type" value="Genomic_DNA"/>
</dbReference>
<sequence>MTDERTYKAELIGPTTVGNAEVIELPYVNGAYQDLVELTFEAGGATSVRTWALGEGTVEPIPYNFVGEVDATPPNVEN</sequence>
<gene>
    <name evidence="1" type="ORF">GCM10011399_11660</name>
</gene>
<dbReference type="AlphaFoldDB" id="A0A917B2Y7"/>
<protein>
    <submittedName>
        <fullName evidence="1">Uncharacterized protein</fullName>
    </submittedName>
</protein>
<evidence type="ECO:0000313" key="1">
    <source>
        <dbReference type="EMBL" id="GGF19711.1"/>
    </source>
</evidence>
<proteinExistence type="predicted"/>